<evidence type="ECO:0000313" key="1">
    <source>
        <dbReference type="EMBL" id="ORX58585.1"/>
    </source>
</evidence>
<evidence type="ECO:0000313" key="2">
    <source>
        <dbReference type="Proteomes" id="UP000193719"/>
    </source>
</evidence>
<protein>
    <submittedName>
        <fullName evidence="1">Uncharacterized protein</fullName>
    </submittedName>
</protein>
<keyword evidence="2" id="KW-1185">Reference proteome</keyword>
<reference evidence="1 2" key="2">
    <citation type="submission" date="2016-08" db="EMBL/GenBank/DDBJ databases">
        <title>Pervasive Adenine N6-methylation of Active Genes in Fungi.</title>
        <authorList>
            <consortium name="DOE Joint Genome Institute"/>
            <person name="Mondo S.J."/>
            <person name="Dannebaum R.O."/>
            <person name="Kuo R.C."/>
            <person name="Labutti K."/>
            <person name="Haridas S."/>
            <person name="Kuo A."/>
            <person name="Salamov A."/>
            <person name="Ahrendt S.R."/>
            <person name="Lipzen A."/>
            <person name="Sullivan W."/>
            <person name="Andreopoulos W.B."/>
            <person name="Clum A."/>
            <person name="Lindquist E."/>
            <person name="Daum C."/>
            <person name="Ramamoorthy G.K."/>
            <person name="Gryganskyi A."/>
            <person name="Culley D."/>
            <person name="Magnuson J.K."/>
            <person name="James T.Y."/>
            <person name="O'Malley M.A."/>
            <person name="Stajich J.E."/>
            <person name="Spatafora J.W."/>
            <person name="Visel A."/>
            <person name="Grigoriev I.V."/>
        </authorList>
    </citation>
    <scope>NUCLEOTIDE SEQUENCE [LARGE SCALE GENOMIC DNA]</scope>
    <source>
        <strain evidence="2">finn</strain>
    </source>
</reference>
<organism evidence="1 2">
    <name type="scientific">Piromyces finnis</name>
    <dbReference type="NCBI Taxonomy" id="1754191"/>
    <lineage>
        <taxon>Eukaryota</taxon>
        <taxon>Fungi</taxon>
        <taxon>Fungi incertae sedis</taxon>
        <taxon>Chytridiomycota</taxon>
        <taxon>Chytridiomycota incertae sedis</taxon>
        <taxon>Neocallimastigomycetes</taxon>
        <taxon>Neocallimastigales</taxon>
        <taxon>Neocallimastigaceae</taxon>
        <taxon>Piromyces</taxon>
    </lineage>
</organism>
<accession>A0A1Y1VKL0</accession>
<proteinExistence type="predicted"/>
<dbReference type="OrthoDB" id="10526675at2759"/>
<dbReference type="AlphaFoldDB" id="A0A1Y1VKL0"/>
<dbReference type="Proteomes" id="UP000193719">
    <property type="component" value="Unassembled WGS sequence"/>
</dbReference>
<comment type="caution">
    <text evidence="1">The sequence shown here is derived from an EMBL/GenBank/DDBJ whole genome shotgun (WGS) entry which is preliminary data.</text>
</comment>
<name>A0A1Y1VKL0_9FUNG</name>
<gene>
    <name evidence="1" type="ORF">BCR36DRAFT_276387</name>
</gene>
<sequence>MYIHLHFIYDIIIVYCVSAKSDFIGSGRKRPELFELTDNEVAEFRLTIPEVEFDDLKEQSK</sequence>
<reference evidence="1 2" key="1">
    <citation type="submission" date="2016-08" db="EMBL/GenBank/DDBJ databases">
        <title>Genomes of anaerobic fungi encode conserved fungal cellulosomes for biomass hydrolysis.</title>
        <authorList>
            <consortium name="DOE Joint Genome Institute"/>
            <person name="Haitjema C.H."/>
            <person name="Gilmore S.P."/>
            <person name="Henske J.K."/>
            <person name="Solomon K.V."/>
            <person name="De Groot R."/>
            <person name="Kuo A."/>
            <person name="Mondo S.J."/>
            <person name="Salamov A.A."/>
            <person name="Labutti K."/>
            <person name="Zhao Z."/>
            <person name="Chiniquy J."/>
            <person name="Barry K."/>
            <person name="Brewer H.M."/>
            <person name="Purvine S.O."/>
            <person name="Wright A.T."/>
            <person name="Boxma B."/>
            <person name="Van Alen T."/>
            <person name="Hackstein J.H."/>
            <person name="Baker S.E."/>
            <person name="Grigoriev I.V."/>
            <person name="O'Malley M.A."/>
        </authorList>
    </citation>
    <scope>NUCLEOTIDE SEQUENCE [LARGE SCALE GENOMIC DNA]</scope>
    <source>
        <strain evidence="2">finn</strain>
    </source>
</reference>
<dbReference type="EMBL" id="MCFH01000004">
    <property type="protein sequence ID" value="ORX58585.1"/>
    <property type="molecule type" value="Genomic_DNA"/>
</dbReference>